<keyword evidence="2" id="KW-1185">Reference proteome</keyword>
<evidence type="ECO:0000313" key="1">
    <source>
        <dbReference type="EMBL" id="GAA3384960.1"/>
    </source>
</evidence>
<organism evidence="1 2">
    <name type="scientific">Cryptosporangium minutisporangium</name>
    <dbReference type="NCBI Taxonomy" id="113569"/>
    <lineage>
        <taxon>Bacteria</taxon>
        <taxon>Bacillati</taxon>
        <taxon>Actinomycetota</taxon>
        <taxon>Actinomycetes</taxon>
        <taxon>Cryptosporangiales</taxon>
        <taxon>Cryptosporangiaceae</taxon>
        <taxon>Cryptosporangium</taxon>
    </lineage>
</organism>
<evidence type="ECO:0000313" key="2">
    <source>
        <dbReference type="Proteomes" id="UP001501676"/>
    </source>
</evidence>
<gene>
    <name evidence="1" type="ORF">GCM10020369_16590</name>
</gene>
<dbReference type="Gene3D" id="3.40.50.10540">
    <property type="entry name" value="Crotonobetainyl-coa:carnitine coa-transferase, domain 1"/>
    <property type="match status" value="1"/>
</dbReference>
<reference evidence="2" key="1">
    <citation type="journal article" date="2019" name="Int. J. Syst. Evol. Microbiol.">
        <title>The Global Catalogue of Microorganisms (GCM) 10K type strain sequencing project: providing services to taxonomists for standard genome sequencing and annotation.</title>
        <authorList>
            <consortium name="The Broad Institute Genomics Platform"/>
            <consortium name="The Broad Institute Genome Sequencing Center for Infectious Disease"/>
            <person name="Wu L."/>
            <person name="Ma J."/>
        </authorList>
    </citation>
    <scope>NUCLEOTIDE SEQUENCE [LARGE SCALE GENOMIC DNA]</scope>
    <source>
        <strain evidence="2">JCM 9458</strain>
    </source>
</reference>
<dbReference type="SUPFAM" id="SSF89796">
    <property type="entry name" value="CoA-transferase family III (CaiB/BaiF)"/>
    <property type="match status" value="1"/>
</dbReference>
<dbReference type="InterPro" id="IPR023606">
    <property type="entry name" value="CoA-Trfase_III_dom_1_sf"/>
</dbReference>
<sequence>MADCTGGWTTSQRLDELATDPQTVANGYLADVDLGNGHALPLVTVPVQFDERPGQPSRAAEHGEHTEAVLLEAGLTWEEIATLKAAATIP</sequence>
<dbReference type="Proteomes" id="UP001501676">
    <property type="component" value="Unassembled WGS sequence"/>
</dbReference>
<protein>
    <submittedName>
        <fullName evidence="1">Uncharacterized protein</fullName>
    </submittedName>
</protein>
<dbReference type="EMBL" id="BAAAYN010000011">
    <property type="protein sequence ID" value="GAA3384960.1"/>
    <property type="molecule type" value="Genomic_DNA"/>
</dbReference>
<proteinExistence type="predicted"/>
<comment type="caution">
    <text evidence="1">The sequence shown here is derived from an EMBL/GenBank/DDBJ whole genome shotgun (WGS) entry which is preliminary data.</text>
</comment>
<dbReference type="RefSeq" id="WP_345727408.1">
    <property type="nucleotide sequence ID" value="NZ_BAAAYN010000011.1"/>
</dbReference>
<name>A0ABP6STI1_9ACTN</name>
<accession>A0ABP6STI1</accession>